<dbReference type="InterPro" id="IPR012334">
    <property type="entry name" value="Pectin_lyas_fold"/>
</dbReference>
<feature type="domain" description="Right handed beta helix" evidence="2">
    <location>
        <begin position="180"/>
        <end position="289"/>
    </location>
</feature>
<accession>A0ABW0K226</accession>
<dbReference type="SMART" id="SM00710">
    <property type="entry name" value="PbH1"/>
    <property type="match status" value="10"/>
</dbReference>
<dbReference type="Pfam" id="PF13229">
    <property type="entry name" value="Beta_helix"/>
    <property type="match status" value="2"/>
</dbReference>
<dbReference type="InterPro" id="IPR022444">
    <property type="entry name" value="Cofactor-bd_rpt"/>
</dbReference>
<dbReference type="InterPro" id="IPR011050">
    <property type="entry name" value="Pectin_lyase_fold/virulence"/>
</dbReference>
<comment type="caution">
    <text evidence="3">The sequence shown here is derived from an EMBL/GenBank/DDBJ whole genome shotgun (WGS) entry which is preliminary data.</text>
</comment>
<protein>
    <submittedName>
        <fullName evidence="3">Right-handed parallel beta-helix repeat-containing protein</fullName>
    </submittedName>
</protein>
<gene>
    <name evidence="3" type="ORF">ACFPOG_00915</name>
</gene>
<proteinExistence type="predicted"/>
<dbReference type="EMBL" id="JBHSMJ010000004">
    <property type="protein sequence ID" value="MFC5446812.1"/>
    <property type="molecule type" value="Genomic_DNA"/>
</dbReference>
<name>A0ABW0K226_9BACL</name>
<dbReference type="NCBIfam" id="TIGR03807">
    <property type="entry name" value="RR_fam_repeat"/>
    <property type="match status" value="1"/>
</dbReference>
<dbReference type="InterPro" id="IPR039448">
    <property type="entry name" value="Beta_helix"/>
</dbReference>
<feature type="region of interest" description="Disordered" evidence="1">
    <location>
        <begin position="35"/>
        <end position="55"/>
    </location>
</feature>
<evidence type="ECO:0000313" key="4">
    <source>
        <dbReference type="Proteomes" id="UP001596044"/>
    </source>
</evidence>
<dbReference type="SUPFAM" id="SSF51126">
    <property type="entry name" value="Pectin lyase-like"/>
    <property type="match status" value="2"/>
</dbReference>
<sequence length="442" mass="46466">MADSAMQKAIDDAYANGKPVYVIVPDDGAYIFDGTKTTKVPTPPSTSTPTTPTTPTGKVFRVIDYNSIYDALTAAAASGGTVVFPANGQFTIDLNKPLSVAKNVSIQGNGTTIKLVGSGFAAEMLGIRGSNVNIDKLILDGNNLSKCGVNIYENLSNINITNSTIMNYTQGGSYATDLVSGVMIKTGVVNVVLSGNTVKNVRAKNAPAVSRGIMMSSYNGNIAQNVTISNNTITDIYPKDDGDGIYFDSGTVLTNSVVTGNTFERCAKRGIKIASPGVTVSNNHIINSFLNNNQYVASDPAPNIDMFAGISVYANDVTVTGNTIDGVGSFYGGIELSAETTVQRVKILNNSVTMGASANLSGTTGIRVGDISDFEIRANKIVHASIGIWTWQGAVNGVIADNDISDVDYGIQLSTYVTGKPFSNVTLSNNKIQARKTAIVNR</sequence>
<organism evidence="3 4">
    <name type="scientific">Paenibacillus aestuarii</name>
    <dbReference type="NCBI Taxonomy" id="516965"/>
    <lineage>
        <taxon>Bacteria</taxon>
        <taxon>Bacillati</taxon>
        <taxon>Bacillota</taxon>
        <taxon>Bacilli</taxon>
        <taxon>Bacillales</taxon>
        <taxon>Paenibacillaceae</taxon>
        <taxon>Paenibacillus</taxon>
    </lineage>
</organism>
<dbReference type="RefSeq" id="WP_270880490.1">
    <property type="nucleotide sequence ID" value="NZ_JAQFVF010000033.1"/>
</dbReference>
<dbReference type="Proteomes" id="UP001596044">
    <property type="component" value="Unassembled WGS sequence"/>
</dbReference>
<reference evidence="4" key="1">
    <citation type="journal article" date="2019" name="Int. J. Syst. Evol. Microbiol.">
        <title>The Global Catalogue of Microorganisms (GCM) 10K type strain sequencing project: providing services to taxonomists for standard genome sequencing and annotation.</title>
        <authorList>
            <consortium name="The Broad Institute Genomics Platform"/>
            <consortium name="The Broad Institute Genome Sequencing Center for Infectious Disease"/>
            <person name="Wu L."/>
            <person name="Ma J."/>
        </authorList>
    </citation>
    <scope>NUCLEOTIDE SEQUENCE [LARGE SCALE GENOMIC DNA]</scope>
    <source>
        <strain evidence="4">KACC 11904</strain>
    </source>
</reference>
<evidence type="ECO:0000313" key="3">
    <source>
        <dbReference type="EMBL" id="MFC5446812.1"/>
    </source>
</evidence>
<dbReference type="InterPro" id="IPR006626">
    <property type="entry name" value="PbH1"/>
</dbReference>
<feature type="domain" description="Right handed beta helix" evidence="2">
    <location>
        <begin position="308"/>
        <end position="439"/>
    </location>
</feature>
<evidence type="ECO:0000256" key="1">
    <source>
        <dbReference type="SAM" id="MobiDB-lite"/>
    </source>
</evidence>
<dbReference type="Gene3D" id="2.160.20.10">
    <property type="entry name" value="Single-stranded right-handed beta-helix, Pectin lyase-like"/>
    <property type="match status" value="1"/>
</dbReference>
<keyword evidence="4" id="KW-1185">Reference proteome</keyword>
<evidence type="ECO:0000259" key="2">
    <source>
        <dbReference type="Pfam" id="PF13229"/>
    </source>
</evidence>